<keyword evidence="2" id="KW-1185">Reference proteome</keyword>
<evidence type="ECO:0000313" key="2">
    <source>
        <dbReference type="Proteomes" id="UP000000707"/>
    </source>
</evidence>
<evidence type="ECO:0000313" key="1">
    <source>
        <dbReference type="EMBL" id="EGV60477.1"/>
    </source>
</evidence>
<dbReference type="HOGENOM" id="CLU_3032172_0_0_1"/>
<dbReference type="Proteomes" id="UP000000707">
    <property type="component" value="Unassembled WGS sequence"/>
</dbReference>
<name>G3BE77_CANTC</name>
<organism evidence="2">
    <name type="scientific">Candida tenuis (strain ATCC 10573 / BCRC 21748 / CBS 615 / JCM 9827 / NBRC 10315 / NRRL Y-1498 / VKM Y-70)</name>
    <name type="common">Yeast</name>
    <name type="synonym">Yamadazyma tenuis</name>
    <dbReference type="NCBI Taxonomy" id="590646"/>
    <lineage>
        <taxon>Eukaryota</taxon>
        <taxon>Fungi</taxon>
        <taxon>Dikarya</taxon>
        <taxon>Ascomycota</taxon>
        <taxon>Saccharomycotina</taxon>
        <taxon>Pichiomycetes</taxon>
        <taxon>Debaryomycetaceae</taxon>
        <taxon>Yamadazyma</taxon>
    </lineage>
</organism>
<gene>
    <name evidence="1" type="ORF">CANTEDRAFT_116530</name>
</gene>
<accession>G3BE77</accession>
<dbReference type="EMBL" id="GL996528">
    <property type="protein sequence ID" value="EGV60477.1"/>
    <property type="molecule type" value="Genomic_DNA"/>
</dbReference>
<protein>
    <submittedName>
        <fullName evidence="1">Uncharacterized protein</fullName>
    </submittedName>
</protein>
<dbReference type="AlphaFoldDB" id="G3BE77"/>
<sequence>MARACKLHKHQFQPQPWVIGDFEGNFTQGSKGLRTYTKSVTADDPSVYSVGYMFW</sequence>
<proteinExistence type="predicted"/>
<reference evidence="1 2" key="1">
    <citation type="journal article" date="2011" name="Proc. Natl. Acad. Sci. U.S.A.">
        <title>Comparative genomics of xylose-fermenting fungi for enhanced biofuel production.</title>
        <authorList>
            <person name="Wohlbach D.J."/>
            <person name="Kuo A."/>
            <person name="Sato T.K."/>
            <person name="Potts K.M."/>
            <person name="Salamov A.A."/>
            <person name="LaButti K.M."/>
            <person name="Sun H."/>
            <person name="Clum A."/>
            <person name="Pangilinan J.L."/>
            <person name="Lindquist E.A."/>
            <person name="Lucas S."/>
            <person name="Lapidus A."/>
            <person name="Jin M."/>
            <person name="Gunawan C."/>
            <person name="Balan V."/>
            <person name="Dale B.E."/>
            <person name="Jeffries T.W."/>
            <person name="Zinkel R."/>
            <person name="Barry K.W."/>
            <person name="Grigoriev I.V."/>
            <person name="Gasch A.P."/>
        </authorList>
    </citation>
    <scope>NUCLEOTIDE SEQUENCE [LARGE SCALE GENOMIC DNA]</scope>
    <source>
        <strain evidence="2">ATCC 10573 / BCRC 21748 / CBS 615 / JCM 9827 / NBRC 10315 / NRRL Y-1498 / VKM Y-70</strain>
    </source>
</reference>